<dbReference type="Proteomes" id="UP000070134">
    <property type="component" value="Chromosome"/>
</dbReference>
<proteinExistence type="predicted"/>
<evidence type="ECO:0000313" key="1">
    <source>
        <dbReference type="EMBL" id="AMM31012.1"/>
    </source>
</evidence>
<keyword evidence="2" id="KW-1185">Reference proteome</keyword>
<dbReference type="RefSeq" id="WP_066494592.1">
    <property type="nucleotide sequence ID" value="NZ_BJMO01000007.1"/>
</dbReference>
<name>A0A127A068_9MICC</name>
<accession>A0A127A068</accession>
<reference evidence="1 2" key="1">
    <citation type="submission" date="2016-02" db="EMBL/GenBank/DDBJ databases">
        <title>Complete genome of Sinomonas atrocyanea KCTC 3377.</title>
        <authorList>
            <person name="Kim K.M."/>
        </authorList>
    </citation>
    <scope>NUCLEOTIDE SEQUENCE [LARGE SCALE GENOMIC DNA]</scope>
    <source>
        <strain evidence="1 2">KCTC 3377</strain>
    </source>
</reference>
<dbReference type="EMBL" id="CP014518">
    <property type="protein sequence ID" value="AMM31012.1"/>
    <property type="molecule type" value="Genomic_DNA"/>
</dbReference>
<evidence type="ECO:0000313" key="2">
    <source>
        <dbReference type="Proteomes" id="UP000070134"/>
    </source>
</evidence>
<dbReference type="AlphaFoldDB" id="A0A127A068"/>
<organism evidence="1 2">
    <name type="scientific">Sinomonas atrocyanea</name>
    <dbReference type="NCBI Taxonomy" id="37927"/>
    <lineage>
        <taxon>Bacteria</taxon>
        <taxon>Bacillati</taxon>
        <taxon>Actinomycetota</taxon>
        <taxon>Actinomycetes</taxon>
        <taxon>Micrococcales</taxon>
        <taxon>Micrococcaceae</taxon>
        <taxon>Sinomonas</taxon>
    </lineage>
</organism>
<sequence length="158" mass="16103">MRPHSCEPLACAHVEVEPGQSSPSQRVLTVAGCTAPLLCAEAESGPPAITLDATVWLHAHPGRILQACLASRCAQLTATVPTTILQAPASDTAGTYPLTVSASGKVLSNEAIHLADPTVSGPCGGARVAMTAHLTLDAIGRLTKAMPTPPRPRSAADS</sequence>
<dbReference type="KEGG" id="satk:SA2016_0311"/>
<protein>
    <submittedName>
        <fullName evidence="1">Uncharacterized protein</fullName>
    </submittedName>
</protein>
<gene>
    <name evidence="1" type="ORF">SA2016_0311</name>
</gene>